<name>A0ABV4BA16_9GAMM</name>
<dbReference type="Gene3D" id="3.40.50.300">
    <property type="entry name" value="P-loop containing nucleotide triphosphate hydrolases"/>
    <property type="match status" value="1"/>
</dbReference>
<dbReference type="InterPro" id="IPR011009">
    <property type="entry name" value="Kinase-like_dom_sf"/>
</dbReference>
<protein>
    <submittedName>
        <fullName evidence="1">AAA family ATPase</fullName>
    </submittedName>
</protein>
<dbReference type="EMBL" id="JBDKXB010000002">
    <property type="protein sequence ID" value="MEY6431252.1"/>
    <property type="molecule type" value="Genomic_DNA"/>
</dbReference>
<keyword evidence="2" id="KW-1185">Reference proteome</keyword>
<dbReference type="Proteomes" id="UP001564408">
    <property type="component" value="Unassembled WGS sequence"/>
</dbReference>
<dbReference type="InterPro" id="IPR052732">
    <property type="entry name" value="Cell-binding_unc_protein"/>
</dbReference>
<dbReference type="PANTHER" id="PTHR43883">
    <property type="entry name" value="SLR0207 PROTEIN"/>
    <property type="match status" value="1"/>
</dbReference>
<organism evidence="1 2">
    <name type="scientific">Thioalkalicoccus limnaeus</name>
    <dbReference type="NCBI Taxonomy" id="120681"/>
    <lineage>
        <taxon>Bacteria</taxon>
        <taxon>Pseudomonadati</taxon>
        <taxon>Pseudomonadota</taxon>
        <taxon>Gammaproteobacteria</taxon>
        <taxon>Chromatiales</taxon>
        <taxon>Chromatiaceae</taxon>
        <taxon>Thioalkalicoccus</taxon>
    </lineage>
</organism>
<dbReference type="Gene3D" id="3.90.1200.10">
    <property type="match status" value="1"/>
</dbReference>
<proteinExistence type="predicted"/>
<sequence length="525" mass="58183">MSAKNGGGPGMQQTDFERLIEGLRDARAYPHAAGRIEAIETHISQILLAGDFAYKLKKPVNLGFLDFTTLERRKFFCDEEIRLNRRLAPALYLGVEPITGRLTQPRVGGAGEPLEFAVKMRRFPQDALLSRRPLTAELVDRIAERVAAFHDRIPVAPSDSGYGSPPAVLGPMLDNFTHIRPCLTGRDRARIEDLAAWTRTQATALAPHIDRRRETGHIRECHGDMHRGNIAIVDDEVVIFDGIEFNPGLRWIDTVSEVAFLIMDLEESGYPVLARRFLNRYLQIRGDYDGLPLLDLYKVYRAMVRAKVIAIRLGQDHLGADEATTDGRELARYLALAEGYTTPRTPVLILTHGLSGSGKSSLAAALLEHLDGVQIRSDVERKRLFGLSADADSAAAVGNIYTDGASTRTYQRLLEQARQILIAGHHALVDAAFMRQAQRGPFRELAVQLGCRCRILSVQAPESVLYQRLADRRRAGRDASEADGRVLAAQLATREPLTVAERTLSIEVDTTQAVDLSDLCVRITV</sequence>
<dbReference type="InterPro" id="IPR027417">
    <property type="entry name" value="P-loop_NTPase"/>
</dbReference>
<dbReference type="SUPFAM" id="SSF52540">
    <property type="entry name" value="P-loop containing nucleoside triphosphate hydrolases"/>
    <property type="match status" value="1"/>
</dbReference>
<dbReference type="SUPFAM" id="SSF56112">
    <property type="entry name" value="Protein kinase-like (PK-like)"/>
    <property type="match status" value="1"/>
</dbReference>
<dbReference type="PANTHER" id="PTHR43883:SF1">
    <property type="entry name" value="GLUCONOKINASE"/>
    <property type="match status" value="1"/>
</dbReference>
<evidence type="ECO:0000313" key="2">
    <source>
        <dbReference type="Proteomes" id="UP001564408"/>
    </source>
</evidence>
<reference evidence="1 2" key="1">
    <citation type="submission" date="2024-05" db="EMBL/GenBank/DDBJ databases">
        <title>Genome Sequence and Characterization of the New Strain Purple Sulfur Bacterium of Genus Thioalkalicoccus.</title>
        <authorList>
            <person name="Bryantseva I.A."/>
            <person name="Kyndt J.A."/>
            <person name="Imhoff J.F."/>
        </authorList>
    </citation>
    <scope>NUCLEOTIDE SEQUENCE [LARGE SCALE GENOMIC DNA]</scope>
    <source>
        <strain evidence="1 2">Um2</strain>
    </source>
</reference>
<comment type="caution">
    <text evidence="1">The sequence shown here is derived from an EMBL/GenBank/DDBJ whole genome shotgun (WGS) entry which is preliminary data.</text>
</comment>
<dbReference type="RefSeq" id="WP_369665638.1">
    <property type="nucleotide sequence ID" value="NZ_JBDKXB010000002.1"/>
</dbReference>
<evidence type="ECO:0000313" key="1">
    <source>
        <dbReference type="EMBL" id="MEY6431252.1"/>
    </source>
</evidence>
<dbReference type="Pfam" id="PF13671">
    <property type="entry name" value="AAA_33"/>
    <property type="match status" value="1"/>
</dbReference>
<gene>
    <name evidence="1" type="ORF">ABC977_02395</name>
</gene>
<accession>A0ABV4BA16</accession>